<dbReference type="InterPro" id="IPR043428">
    <property type="entry name" value="LivM-like"/>
</dbReference>
<feature type="transmembrane region" description="Helical" evidence="7">
    <location>
        <begin position="12"/>
        <end position="31"/>
    </location>
</feature>
<protein>
    <submittedName>
        <fullName evidence="8">Branched-chain amino acid ABC transporter permease</fullName>
    </submittedName>
</protein>
<name>A0ABU3PSJ3_9ACTN</name>
<dbReference type="PANTHER" id="PTHR30482">
    <property type="entry name" value="HIGH-AFFINITY BRANCHED-CHAIN AMINO ACID TRANSPORT SYSTEM PERMEASE"/>
    <property type="match status" value="1"/>
</dbReference>
<feature type="transmembrane region" description="Helical" evidence="7">
    <location>
        <begin position="206"/>
        <end position="223"/>
    </location>
</feature>
<dbReference type="RefSeq" id="WP_315731472.1">
    <property type="nucleotide sequence ID" value="NZ_JAVYII010000001.1"/>
</dbReference>
<feature type="transmembrane region" description="Helical" evidence="7">
    <location>
        <begin position="230"/>
        <end position="249"/>
    </location>
</feature>
<keyword evidence="9" id="KW-1185">Reference proteome</keyword>
<evidence type="ECO:0000313" key="8">
    <source>
        <dbReference type="EMBL" id="MDT9592209.1"/>
    </source>
</evidence>
<dbReference type="InterPro" id="IPR001851">
    <property type="entry name" value="ABC_transp_permease"/>
</dbReference>
<keyword evidence="5 7" id="KW-0472">Membrane</keyword>
<organism evidence="8 9">
    <name type="scientific">Nocardioides imazamoxiresistens</name>
    <dbReference type="NCBI Taxonomy" id="3231893"/>
    <lineage>
        <taxon>Bacteria</taxon>
        <taxon>Bacillati</taxon>
        <taxon>Actinomycetota</taxon>
        <taxon>Actinomycetes</taxon>
        <taxon>Propionibacteriales</taxon>
        <taxon>Nocardioidaceae</taxon>
        <taxon>Nocardioides</taxon>
    </lineage>
</organism>
<gene>
    <name evidence="8" type="ORF">RDV89_03975</name>
</gene>
<feature type="region of interest" description="Disordered" evidence="6">
    <location>
        <begin position="286"/>
        <end position="309"/>
    </location>
</feature>
<feature type="transmembrane region" description="Helical" evidence="7">
    <location>
        <begin position="90"/>
        <end position="110"/>
    </location>
</feature>
<keyword evidence="4 7" id="KW-1133">Transmembrane helix</keyword>
<dbReference type="EMBL" id="JAVYII010000001">
    <property type="protein sequence ID" value="MDT9592209.1"/>
    <property type="molecule type" value="Genomic_DNA"/>
</dbReference>
<comment type="subcellular location">
    <subcellularLocation>
        <location evidence="1">Cell membrane</location>
        <topology evidence="1">Multi-pass membrane protein</topology>
    </subcellularLocation>
</comment>
<evidence type="ECO:0000256" key="6">
    <source>
        <dbReference type="SAM" id="MobiDB-lite"/>
    </source>
</evidence>
<dbReference type="PANTHER" id="PTHR30482:SF20">
    <property type="entry name" value="HIGH-AFFINITY BRANCHED-CHAIN AMINO ACID TRANSPORT SYSTEM PERMEASE PROTEIN LIVM"/>
    <property type="match status" value="1"/>
</dbReference>
<dbReference type="Pfam" id="PF02653">
    <property type="entry name" value="BPD_transp_2"/>
    <property type="match status" value="1"/>
</dbReference>
<dbReference type="Proteomes" id="UP001268542">
    <property type="component" value="Unassembled WGS sequence"/>
</dbReference>
<feature type="transmembrane region" description="Helical" evidence="7">
    <location>
        <begin position="62"/>
        <end position="83"/>
    </location>
</feature>
<evidence type="ECO:0000256" key="4">
    <source>
        <dbReference type="ARBA" id="ARBA00022989"/>
    </source>
</evidence>
<evidence type="ECO:0000256" key="5">
    <source>
        <dbReference type="ARBA" id="ARBA00023136"/>
    </source>
</evidence>
<feature type="transmembrane region" description="Helical" evidence="7">
    <location>
        <begin position="178"/>
        <end position="200"/>
    </location>
</feature>
<feature type="transmembrane region" description="Helical" evidence="7">
    <location>
        <begin position="255"/>
        <end position="277"/>
    </location>
</feature>
<evidence type="ECO:0000313" key="9">
    <source>
        <dbReference type="Proteomes" id="UP001268542"/>
    </source>
</evidence>
<proteinExistence type="predicted"/>
<evidence type="ECO:0000256" key="2">
    <source>
        <dbReference type="ARBA" id="ARBA00022475"/>
    </source>
</evidence>
<evidence type="ECO:0000256" key="3">
    <source>
        <dbReference type="ARBA" id="ARBA00022692"/>
    </source>
</evidence>
<reference evidence="8 9" key="1">
    <citation type="submission" date="2023-08" db="EMBL/GenBank/DDBJ databases">
        <title>Nocardioides seae sp. nov., a bacterium isolated from a soil.</title>
        <authorList>
            <person name="Wang X."/>
        </authorList>
    </citation>
    <scope>NUCLEOTIDE SEQUENCE [LARGE SCALE GENOMIC DNA]</scope>
    <source>
        <strain evidence="8 9">YZH12</strain>
    </source>
</reference>
<accession>A0ABU3PSJ3</accession>
<dbReference type="CDD" id="cd06581">
    <property type="entry name" value="TM_PBP1_LivM_like"/>
    <property type="match status" value="1"/>
</dbReference>
<sequence>MNLEIWFGTNEGYIQAALVTTLLAASVQVALRSGVLSFAGIGFYGVGAYGAGYLQVTRGWSFAMAALTVVALTLVLAALLALLLARLRALYLAMATIAFVLLVQIAALSWDGVTGGAIGLFGIPPMLGTGGVAIVVVAALVLSALTQRSGAGRRQRLLREDEVLAGALGIDVRRHHRIAFVHSALLGALAGICQADLLTVFTPENLGFGVIVSALTALVVGGTWHWAGPFLGACIFAWMPVWLAFAGEWRALAEGGLTIVVLIFLPAGLAGVVQLAARRARRMRRPEDRSAFTSDGAANIPSDSLEVSR</sequence>
<evidence type="ECO:0000256" key="7">
    <source>
        <dbReference type="SAM" id="Phobius"/>
    </source>
</evidence>
<comment type="caution">
    <text evidence="8">The sequence shown here is derived from an EMBL/GenBank/DDBJ whole genome shotgun (WGS) entry which is preliminary data.</text>
</comment>
<feature type="transmembrane region" description="Helical" evidence="7">
    <location>
        <begin position="122"/>
        <end position="146"/>
    </location>
</feature>
<evidence type="ECO:0000256" key="1">
    <source>
        <dbReference type="ARBA" id="ARBA00004651"/>
    </source>
</evidence>
<keyword evidence="2" id="KW-1003">Cell membrane</keyword>
<feature type="transmembrane region" description="Helical" evidence="7">
    <location>
        <begin position="38"/>
        <end position="56"/>
    </location>
</feature>
<keyword evidence="3 7" id="KW-0812">Transmembrane</keyword>